<reference evidence="5 6" key="1">
    <citation type="submission" date="2011-08" db="EMBL/GenBank/DDBJ databases">
        <title>The Genome Sequence of Clostridium hathewayi WAL-18680.</title>
        <authorList>
            <consortium name="The Broad Institute Genome Sequencing Platform"/>
            <person name="Earl A."/>
            <person name="Ward D."/>
            <person name="Feldgarden M."/>
            <person name="Gevers D."/>
            <person name="Finegold S.M."/>
            <person name="Summanen P.H."/>
            <person name="Molitoris D.R."/>
            <person name="Song M."/>
            <person name="Daigneault M."/>
            <person name="Allen-Vercoe E."/>
            <person name="Young S.K."/>
            <person name="Zeng Q."/>
            <person name="Gargeya S."/>
            <person name="Fitzgerald M."/>
            <person name="Haas B."/>
            <person name="Abouelleil A."/>
            <person name="Alvarado L."/>
            <person name="Arachchi H.M."/>
            <person name="Berlin A."/>
            <person name="Brown A."/>
            <person name="Chapman S.B."/>
            <person name="Chen Z."/>
            <person name="Dunbar C."/>
            <person name="Freedman E."/>
            <person name="Gearin G."/>
            <person name="Gellesch M."/>
            <person name="Goldberg J."/>
            <person name="Griggs A."/>
            <person name="Gujja S."/>
            <person name="Heiman D."/>
            <person name="Howarth C."/>
            <person name="Larson L."/>
            <person name="Lui A."/>
            <person name="MacDonald P.J.P."/>
            <person name="Montmayeur A."/>
            <person name="Murphy C."/>
            <person name="Neiman D."/>
            <person name="Pearson M."/>
            <person name="Priest M."/>
            <person name="Roberts A."/>
            <person name="Saif S."/>
            <person name="Shea T."/>
            <person name="Shenoy N."/>
            <person name="Sisk P."/>
            <person name="Stolte C."/>
            <person name="Sykes S."/>
            <person name="Wortman J."/>
            <person name="Nusbaum C."/>
            <person name="Birren B."/>
        </authorList>
    </citation>
    <scope>NUCLEOTIDE SEQUENCE [LARGE SCALE GENOMIC DNA]</scope>
    <source>
        <strain evidence="5 6">WAL-18680</strain>
    </source>
</reference>
<dbReference type="PATRIC" id="fig|742737.3.peg.1720"/>
<dbReference type="Proteomes" id="UP000005384">
    <property type="component" value="Unassembled WGS sequence"/>
</dbReference>
<dbReference type="Gene3D" id="1.10.4040.10">
    <property type="entry name" value="Penicillinase repressor domain"/>
    <property type="match status" value="1"/>
</dbReference>
<evidence type="ECO:0000313" key="5">
    <source>
        <dbReference type="EMBL" id="EHI60306.1"/>
    </source>
</evidence>
<evidence type="ECO:0008006" key="7">
    <source>
        <dbReference type="Google" id="ProtNLM"/>
    </source>
</evidence>
<sequence length="119" mass="13986">MEEWKLYEGEYRFMNLIWENEPVNSTKLCRLALEELGWKKSTCYTVLKKLVERGFAANEQATVTALVERQQVQKYESERVVEKNFGGSLPAFLTSFLKDRTLTKEEADEIREMIERAVK</sequence>
<dbReference type="Pfam" id="PF03965">
    <property type="entry name" value="Penicillinase_R"/>
    <property type="match status" value="1"/>
</dbReference>
<evidence type="ECO:0000256" key="3">
    <source>
        <dbReference type="ARBA" id="ARBA00023125"/>
    </source>
</evidence>
<dbReference type="OrthoDB" id="9795583at2"/>
<evidence type="ECO:0000313" key="6">
    <source>
        <dbReference type="Proteomes" id="UP000005384"/>
    </source>
</evidence>
<dbReference type="HOGENOM" id="CLU_119090_2_0_9"/>
<dbReference type="PIRSF" id="PIRSF019455">
    <property type="entry name" value="CopR_AtkY"/>
    <property type="match status" value="1"/>
</dbReference>
<comment type="similarity">
    <text evidence="1">Belongs to the BlaI transcriptional regulatory family.</text>
</comment>
<keyword evidence="2" id="KW-0805">Transcription regulation</keyword>
<keyword evidence="3" id="KW-0238">DNA-binding</keyword>
<dbReference type="InterPro" id="IPR036388">
    <property type="entry name" value="WH-like_DNA-bd_sf"/>
</dbReference>
<dbReference type="InterPro" id="IPR005650">
    <property type="entry name" value="BlaI_family"/>
</dbReference>
<dbReference type="EMBL" id="ADLN01000027">
    <property type="protein sequence ID" value="EHI60306.1"/>
    <property type="molecule type" value="Genomic_DNA"/>
</dbReference>
<dbReference type="InterPro" id="IPR036390">
    <property type="entry name" value="WH_DNA-bd_sf"/>
</dbReference>
<dbReference type="SUPFAM" id="SSF46785">
    <property type="entry name" value="Winged helix' DNA-binding domain"/>
    <property type="match status" value="1"/>
</dbReference>
<organism evidence="5 6">
    <name type="scientific">Hungatella hathewayi WAL-18680</name>
    <dbReference type="NCBI Taxonomy" id="742737"/>
    <lineage>
        <taxon>Bacteria</taxon>
        <taxon>Bacillati</taxon>
        <taxon>Bacillota</taxon>
        <taxon>Clostridia</taxon>
        <taxon>Lachnospirales</taxon>
        <taxon>Lachnospiraceae</taxon>
        <taxon>Hungatella</taxon>
    </lineage>
</organism>
<gene>
    <name evidence="5" type="ORF">HMPREF9473_01695</name>
</gene>
<dbReference type="RefSeq" id="WP_006779678.1">
    <property type="nucleotide sequence ID" value="NZ_CP040506.1"/>
</dbReference>
<accession>G5IDW8</accession>
<protein>
    <recommendedName>
        <fullName evidence="7">BlaI/MecI/CopY family transcriptional regulator</fullName>
    </recommendedName>
</protein>
<keyword evidence="4" id="KW-0804">Transcription</keyword>
<dbReference type="Gene3D" id="1.10.10.10">
    <property type="entry name" value="Winged helix-like DNA-binding domain superfamily/Winged helix DNA-binding domain"/>
    <property type="match status" value="1"/>
</dbReference>
<evidence type="ECO:0000256" key="2">
    <source>
        <dbReference type="ARBA" id="ARBA00023015"/>
    </source>
</evidence>
<keyword evidence="6" id="KW-1185">Reference proteome</keyword>
<name>G5IDW8_9FIRM</name>
<dbReference type="GO" id="GO:0045892">
    <property type="term" value="P:negative regulation of DNA-templated transcription"/>
    <property type="evidence" value="ECO:0007669"/>
    <property type="project" value="InterPro"/>
</dbReference>
<proteinExistence type="inferred from homology"/>
<evidence type="ECO:0000256" key="4">
    <source>
        <dbReference type="ARBA" id="ARBA00023163"/>
    </source>
</evidence>
<comment type="caution">
    <text evidence="5">The sequence shown here is derived from an EMBL/GenBank/DDBJ whole genome shotgun (WGS) entry which is preliminary data.</text>
</comment>
<dbReference type="AlphaFoldDB" id="G5IDW8"/>
<dbReference type="GO" id="GO:0003677">
    <property type="term" value="F:DNA binding"/>
    <property type="evidence" value="ECO:0007669"/>
    <property type="project" value="UniProtKB-KW"/>
</dbReference>
<evidence type="ECO:0000256" key="1">
    <source>
        <dbReference type="ARBA" id="ARBA00011046"/>
    </source>
</evidence>